<dbReference type="RefSeq" id="WP_122964713.1">
    <property type="nucleotide sequence ID" value="NZ_BJMH01000036.1"/>
</dbReference>
<name>A0A4Y3PQP5_BREPA</name>
<organism evidence="2 3">
    <name type="scientific">Brevibacillus parabrevis</name>
    <dbReference type="NCBI Taxonomy" id="54914"/>
    <lineage>
        <taxon>Bacteria</taxon>
        <taxon>Bacillati</taxon>
        <taxon>Bacillota</taxon>
        <taxon>Bacilli</taxon>
        <taxon>Bacillales</taxon>
        <taxon>Paenibacillaceae</taxon>
        <taxon>Brevibacillus</taxon>
    </lineage>
</organism>
<feature type="signal peptide" evidence="1">
    <location>
        <begin position="1"/>
        <end position="25"/>
    </location>
</feature>
<accession>A0A4Y3PQP5</accession>
<gene>
    <name evidence="2" type="ORF">BPA01_48250</name>
</gene>
<dbReference type="EMBL" id="BJMH01000036">
    <property type="protein sequence ID" value="GEB35245.1"/>
    <property type="molecule type" value="Genomic_DNA"/>
</dbReference>
<protein>
    <recommendedName>
        <fullName evidence="4">WG repeat-containing protein</fullName>
    </recommendedName>
</protein>
<dbReference type="Pfam" id="PF14903">
    <property type="entry name" value="WG_beta_rep"/>
    <property type="match status" value="1"/>
</dbReference>
<proteinExistence type="predicted"/>
<evidence type="ECO:0000313" key="2">
    <source>
        <dbReference type="EMBL" id="GEB35245.1"/>
    </source>
</evidence>
<comment type="caution">
    <text evidence="2">The sequence shown here is derived from an EMBL/GenBank/DDBJ whole genome shotgun (WGS) entry which is preliminary data.</text>
</comment>
<keyword evidence="1" id="KW-0732">Signal</keyword>
<reference evidence="2 3" key="1">
    <citation type="submission" date="2019-06" db="EMBL/GenBank/DDBJ databases">
        <title>Whole genome shotgun sequence of Brevibacillus parabrevis NBRC 12334.</title>
        <authorList>
            <person name="Hosoyama A."/>
            <person name="Uohara A."/>
            <person name="Ohji S."/>
            <person name="Ichikawa N."/>
        </authorList>
    </citation>
    <scope>NUCLEOTIDE SEQUENCE [LARGE SCALE GENOMIC DNA]</scope>
    <source>
        <strain evidence="2 3">NBRC 12334</strain>
    </source>
</reference>
<evidence type="ECO:0000256" key="1">
    <source>
        <dbReference type="SAM" id="SignalP"/>
    </source>
</evidence>
<dbReference type="AlphaFoldDB" id="A0A4Y3PQP5"/>
<dbReference type="STRING" id="54914.AV540_20495"/>
<evidence type="ECO:0000313" key="3">
    <source>
        <dbReference type="Proteomes" id="UP000316882"/>
    </source>
</evidence>
<feature type="chain" id="PRO_5023136803" description="WG repeat-containing protein" evidence="1">
    <location>
        <begin position="26"/>
        <end position="972"/>
    </location>
</feature>
<sequence>MKRVRISLLTAAMLLTSTWVAPVQAATFTTVQPYLTDYKVGFTDGHALLTKAQYDEFEYAGQAVIVTKAGKKGLLDARTGKEITPASWDQIEIPGRNNVAIVQKGGWFQYIDLTTKKLSAAKFAGAHTYSLSADYADAIVFVGQTSMLLDSTGKVLIPPFVGKLSVVSLISPEATGDREAKETRYLVASTAKGITLYDAASFKPRFSLANTQLIPNEGGPKTAYLKVRSGGMEGLVDVNGKYVLPAKYKAIYTWNEGYFQVLAQKGTGLWKDGRFLAEPLYQEVGFEYNNPDLYWTLDKGIVTYHSIAKGTEHALKQGATYLHDSYVLGQDPKTGMYGVLQVGGEAVIPFVYPKVEGPPAARQLVRSDGKKAMLPAWGKPIKELDFWFDSAAPIGGSYSMQLIKDGSKIGLYSENEGLILSPVENRRFRYEEATGHIVVTEPDGKVLRFGGISGKPESGQHVQTLSEQLNGVYEAGKGTVIVNRTTNQPISKLYQQVYLDDVSKLIVAADGQMADLYTPDGKLLTTQLKIAFMRERSDAPPVTFIQVGDSFYTWGGKEGTSKLALLTIADGELQAASDLVYREAVYKVVGEKKVAVMMRTDGTLDFWGEEGNQLVKKVAGASEYQADSYFGGLLIAESDGWHVYSSSLQRLTTGGYQALKLLGLSDKGAKAIVYRDKATGLYGLLTQDGKQLTAPQYESIRLSSEAFPGLWSASEGQPPFAFSKKDQFGYLDREGKELFASKLLTKKPAISYLPLQLPSFAAYSELMKQNPLELIDFGKPYSWPEGGNSEGKFYANLALYLELPQGAGKSEVLAALTGKAIIKPDEGRSDVSDEDMYSLVYYMATGKSSLSMTAEQLTRWAEQRGIVLQRGGNQYYQTMDLYREYHQMFFSELLRSLAGKKVAKPKVLKQGELSFAQKKMIESMLLVNGRPAEQLPMPLPQAEWEQGVQPFLTAYQKQAAQLLAAYEKQVGK</sequence>
<dbReference type="InterPro" id="IPR032774">
    <property type="entry name" value="WG_beta_rep"/>
</dbReference>
<keyword evidence="3" id="KW-1185">Reference proteome</keyword>
<evidence type="ECO:0008006" key="4">
    <source>
        <dbReference type="Google" id="ProtNLM"/>
    </source>
</evidence>
<dbReference type="Proteomes" id="UP000316882">
    <property type="component" value="Unassembled WGS sequence"/>
</dbReference>